<dbReference type="PROSITE" id="PS51192">
    <property type="entry name" value="HELICASE_ATP_BIND_1"/>
    <property type="match status" value="1"/>
</dbReference>
<comment type="catalytic activity">
    <reaction evidence="12 15">
        <text>Couples ATP hydrolysis with the unwinding of duplex DNA by translocating in the 3'-5' direction.</text>
        <dbReference type="EC" id="5.6.2.4"/>
    </reaction>
</comment>
<evidence type="ECO:0000256" key="1">
    <source>
        <dbReference type="ARBA" id="ARBA00007504"/>
    </source>
</evidence>
<dbReference type="InterPro" id="IPR047112">
    <property type="entry name" value="RecG/Mfd"/>
</dbReference>
<evidence type="ECO:0000256" key="7">
    <source>
        <dbReference type="ARBA" id="ARBA00022840"/>
    </source>
</evidence>
<dbReference type="STRING" id="1423792.FD09_GL002494"/>
<proteinExistence type="inferred from homology"/>
<dbReference type="PATRIC" id="fig|1423792.3.peg.2542"/>
<dbReference type="GO" id="GO:0043138">
    <property type="term" value="F:3'-5' DNA helicase activity"/>
    <property type="evidence" value="ECO:0007669"/>
    <property type="project" value="UniProtKB-EC"/>
</dbReference>
<dbReference type="Pfam" id="PF00271">
    <property type="entry name" value="Helicase_C"/>
    <property type="match status" value="1"/>
</dbReference>
<keyword evidence="5 15" id="KW-0378">Hydrolase</keyword>
<dbReference type="InterPro" id="IPR011545">
    <property type="entry name" value="DEAD/DEAH_box_helicase_dom"/>
</dbReference>
<evidence type="ECO:0000256" key="15">
    <source>
        <dbReference type="RuleBase" id="RU363016"/>
    </source>
</evidence>
<dbReference type="InterPro" id="IPR004609">
    <property type="entry name" value="ATP-dep_DNA_helicase_RecG"/>
</dbReference>
<dbReference type="NCBIfam" id="NF008168">
    <property type="entry name" value="PRK10917.2-2"/>
    <property type="match status" value="1"/>
</dbReference>
<dbReference type="SMART" id="SM00487">
    <property type="entry name" value="DEXDc"/>
    <property type="match status" value="1"/>
</dbReference>
<dbReference type="GO" id="GO:0003677">
    <property type="term" value="F:DNA binding"/>
    <property type="evidence" value="ECO:0007669"/>
    <property type="project" value="UniProtKB-KW"/>
</dbReference>
<organism evidence="18 19">
    <name type="scientific">Schleiferilactobacillus perolens DSM 12744</name>
    <dbReference type="NCBI Taxonomy" id="1423792"/>
    <lineage>
        <taxon>Bacteria</taxon>
        <taxon>Bacillati</taxon>
        <taxon>Bacillota</taxon>
        <taxon>Bacilli</taxon>
        <taxon>Lactobacillales</taxon>
        <taxon>Lactobacillaceae</taxon>
        <taxon>Schleiferilactobacillus</taxon>
    </lineage>
</organism>
<keyword evidence="7 15" id="KW-0067">ATP-binding</keyword>
<evidence type="ECO:0000256" key="11">
    <source>
        <dbReference type="ARBA" id="ARBA00023235"/>
    </source>
</evidence>
<dbReference type="InterPro" id="IPR012340">
    <property type="entry name" value="NA-bd_OB-fold"/>
</dbReference>
<dbReference type="Pfam" id="PF00270">
    <property type="entry name" value="DEAD"/>
    <property type="match status" value="1"/>
</dbReference>
<keyword evidence="6 15" id="KW-0347">Helicase</keyword>
<accession>A0A0R1N667</accession>
<dbReference type="SMART" id="SM00490">
    <property type="entry name" value="HELICc"/>
    <property type="match status" value="1"/>
</dbReference>
<dbReference type="PROSITE" id="PS51194">
    <property type="entry name" value="HELICASE_CTER"/>
    <property type="match status" value="1"/>
</dbReference>
<dbReference type="NCBIfam" id="TIGR00643">
    <property type="entry name" value="recG"/>
    <property type="match status" value="1"/>
</dbReference>
<evidence type="ECO:0000256" key="2">
    <source>
        <dbReference type="ARBA" id="ARBA00017846"/>
    </source>
</evidence>
<feature type="domain" description="Helicase C-terminal" evidence="17">
    <location>
        <begin position="454"/>
        <end position="609"/>
    </location>
</feature>
<keyword evidence="19" id="KW-1185">Reference proteome</keyword>
<evidence type="ECO:0000313" key="18">
    <source>
        <dbReference type="EMBL" id="KRL12954.1"/>
    </source>
</evidence>
<evidence type="ECO:0000256" key="3">
    <source>
        <dbReference type="ARBA" id="ARBA00022741"/>
    </source>
</evidence>
<dbReference type="PANTHER" id="PTHR47964">
    <property type="entry name" value="ATP-DEPENDENT DNA HELICASE HOMOLOG RECG, CHLOROPLASTIC"/>
    <property type="match status" value="1"/>
</dbReference>
<dbReference type="CDD" id="cd17992">
    <property type="entry name" value="DEXHc_RecG"/>
    <property type="match status" value="1"/>
</dbReference>
<dbReference type="EC" id="5.6.2.4" evidence="13 15"/>
<dbReference type="SUPFAM" id="SSF50249">
    <property type="entry name" value="Nucleic acid-binding proteins"/>
    <property type="match status" value="1"/>
</dbReference>
<evidence type="ECO:0000256" key="8">
    <source>
        <dbReference type="ARBA" id="ARBA00023125"/>
    </source>
</evidence>
<comment type="caution">
    <text evidence="18">The sequence shown here is derived from an EMBL/GenBank/DDBJ whole genome shotgun (WGS) entry which is preliminary data.</text>
</comment>
<dbReference type="CDD" id="cd04488">
    <property type="entry name" value="RecG_wedge_OBF"/>
    <property type="match status" value="1"/>
</dbReference>
<name>A0A0R1N667_9LACO</name>
<evidence type="ECO:0000259" key="17">
    <source>
        <dbReference type="PROSITE" id="PS51194"/>
    </source>
</evidence>
<evidence type="ECO:0000256" key="12">
    <source>
        <dbReference type="ARBA" id="ARBA00034617"/>
    </source>
</evidence>
<dbReference type="InterPro" id="IPR001650">
    <property type="entry name" value="Helicase_C-like"/>
</dbReference>
<dbReference type="Pfam" id="PF19833">
    <property type="entry name" value="RecG_dom3_C"/>
    <property type="match status" value="1"/>
</dbReference>
<evidence type="ECO:0000313" key="19">
    <source>
        <dbReference type="Proteomes" id="UP000051330"/>
    </source>
</evidence>
<sequence>MASLMDAVTMLPSVGPKRESALRQLGIVTVGDLLFYFPFRYDDIRTRSWQELGDGEKVTLKGTVIAPLVLSRFGRNRNRLSLRLLVEDLPIVVTFFNQPWLKDKIEENSEVAVFGTWNAKRHSLAGQRLIAQADGGDAGMSPIYSVNKNIRQRTLVDLIHTAYEKYHGLLREVVPDSLRTHYRLEPTETVVHNMHFPKNGEEARLARRSAAFRELFLFECRMQSLRRDNNQVDAGLALDYDLTAMREFIKTLPFELTSAQKRVVNEICADMKRAHHMNRLLQGDVGSGKTIVAVLALFAAVTAGYQAALMVPTEILAEQHYTKIAKLLAPMHVTVGILTGSLNASDRAHALHDIETGRMNVIIGTHALIQDTVKFAKLGLAIIDEQHRFGVNQRRALRQKGINPDVLMMTATPIPRTLAITTYGEMDVSTIDELPAGRQPIATTWLKSNQTGRVLTQLKTQLATGAQAYVVTPLIAESEAVDLRNAEDLYERMQRALPEYHVALLHGQLKNQEKNAIMGAFSRNEVQVLVATTVVEVGMDVPNANMMIIFDADRFGLSQLHQLRGRVGRGNQQAFCYLIADPKNQVAIARMEAMVKTTDGFVLAEKDLQLRGPGDVFGDEQSGLPHFNVADPVGDSAMLEVAHDAAKEIFQDDPSLAAPDHTGIASYLAELKKRNQYFD</sequence>
<dbReference type="InterPro" id="IPR033454">
    <property type="entry name" value="RecG_wedge"/>
</dbReference>
<evidence type="ECO:0000256" key="5">
    <source>
        <dbReference type="ARBA" id="ARBA00022801"/>
    </source>
</evidence>
<dbReference type="InterPro" id="IPR045562">
    <property type="entry name" value="RecG_dom3_C"/>
</dbReference>
<dbReference type="GO" id="GO:0005524">
    <property type="term" value="F:ATP binding"/>
    <property type="evidence" value="ECO:0007669"/>
    <property type="project" value="UniProtKB-KW"/>
</dbReference>
<dbReference type="AlphaFoldDB" id="A0A0R1N667"/>
<keyword evidence="10 15" id="KW-0234">DNA repair</keyword>
<dbReference type="GO" id="GO:0006310">
    <property type="term" value="P:DNA recombination"/>
    <property type="evidence" value="ECO:0007669"/>
    <property type="project" value="UniProtKB-UniRule"/>
</dbReference>
<dbReference type="Pfam" id="PF17191">
    <property type="entry name" value="RecG_wedge"/>
    <property type="match status" value="1"/>
</dbReference>
<keyword evidence="11" id="KW-0413">Isomerase</keyword>
<evidence type="ECO:0000256" key="14">
    <source>
        <dbReference type="ARBA" id="ARBA00048988"/>
    </source>
</evidence>
<dbReference type="EMBL" id="AZEC01000005">
    <property type="protein sequence ID" value="KRL12954.1"/>
    <property type="molecule type" value="Genomic_DNA"/>
</dbReference>
<reference evidence="18 19" key="1">
    <citation type="journal article" date="2015" name="Genome Announc.">
        <title>Expanding the biotechnology potential of lactobacilli through comparative genomics of 213 strains and associated genera.</title>
        <authorList>
            <person name="Sun Z."/>
            <person name="Harris H.M."/>
            <person name="McCann A."/>
            <person name="Guo C."/>
            <person name="Argimon S."/>
            <person name="Zhang W."/>
            <person name="Yang X."/>
            <person name="Jeffery I.B."/>
            <person name="Cooney J.C."/>
            <person name="Kagawa T.F."/>
            <person name="Liu W."/>
            <person name="Song Y."/>
            <person name="Salvetti E."/>
            <person name="Wrobel A."/>
            <person name="Rasinkangas P."/>
            <person name="Parkhill J."/>
            <person name="Rea M.C."/>
            <person name="O'Sullivan O."/>
            <person name="Ritari J."/>
            <person name="Douillard F.P."/>
            <person name="Paul Ross R."/>
            <person name="Yang R."/>
            <person name="Briner A.E."/>
            <person name="Felis G.E."/>
            <person name="de Vos W.M."/>
            <person name="Barrangou R."/>
            <person name="Klaenhammer T.R."/>
            <person name="Caufield P.W."/>
            <person name="Cui Y."/>
            <person name="Zhang H."/>
            <person name="O'Toole P.W."/>
        </authorList>
    </citation>
    <scope>NUCLEOTIDE SEQUENCE [LARGE SCALE GENOMIC DNA]</scope>
    <source>
        <strain evidence="18 19">DSM 12744</strain>
    </source>
</reference>
<dbReference type="SUPFAM" id="SSF52540">
    <property type="entry name" value="P-loop containing nucleoside triphosphate hydrolases"/>
    <property type="match status" value="2"/>
</dbReference>
<dbReference type="Proteomes" id="UP000051330">
    <property type="component" value="Unassembled WGS sequence"/>
</dbReference>
<dbReference type="GO" id="GO:0006281">
    <property type="term" value="P:DNA repair"/>
    <property type="evidence" value="ECO:0007669"/>
    <property type="project" value="UniProtKB-UniRule"/>
</dbReference>
<evidence type="ECO:0000259" key="16">
    <source>
        <dbReference type="PROSITE" id="PS51192"/>
    </source>
</evidence>
<dbReference type="InterPro" id="IPR014001">
    <property type="entry name" value="Helicase_ATP-bd"/>
</dbReference>
<evidence type="ECO:0000256" key="13">
    <source>
        <dbReference type="ARBA" id="ARBA00034808"/>
    </source>
</evidence>
<comment type="catalytic activity">
    <reaction evidence="14 15">
        <text>ATP + H2O = ADP + phosphate + H(+)</text>
        <dbReference type="Rhea" id="RHEA:13065"/>
        <dbReference type="ChEBI" id="CHEBI:15377"/>
        <dbReference type="ChEBI" id="CHEBI:15378"/>
        <dbReference type="ChEBI" id="CHEBI:30616"/>
        <dbReference type="ChEBI" id="CHEBI:43474"/>
        <dbReference type="ChEBI" id="CHEBI:456216"/>
        <dbReference type="EC" id="5.6.2.4"/>
    </reaction>
</comment>
<keyword evidence="4 15" id="KW-0227">DNA damage</keyword>
<dbReference type="InterPro" id="IPR027417">
    <property type="entry name" value="P-loop_NTPase"/>
</dbReference>
<evidence type="ECO:0000256" key="4">
    <source>
        <dbReference type="ARBA" id="ARBA00022763"/>
    </source>
</evidence>
<dbReference type="PANTHER" id="PTHR47964:SF1">
    <property type="entry name" value="ATP-DEPENDENT DNA HELICASE HOMOLOG RECG, CHLOROPLASTIC"/>
    <property type="match status" value="1"/>
</dbReference>
<keyword evidence="8" id="KW-0238">DNA-binding</keyword>
<gene>
    <name evidence="18" type="ORF">FD09_GL002494</name>
</gene>
<feature type="domain" description="Helicase ATP-binding" evidence="16">
    <location>
        <begin position="270"/>
        <end position="431"/>
    </location>
</feature>
<keyword evidence="3 15" id="KW-0547">Nucleotide-binding</keyword>
<dbReference type="RefSeq" id="WP_268873285.1">
    <property type="nucleotide sequence ID" value="NZ_AZEC01000005.1"/>
</dbReference>
<protein>
    <recommendedName>
        <fullName evidence="2 15">ATP-dependent DNA helicase RecG</fullName>
        <ecNumber evidence="13 15">5.6.2.4</ecNumber>
    </recommendedName>
</protein>
<evidence type="ECO:0000256" key="10">
    <source>
        <dbReference type="ARBA" id="ARBA00023204"/>
    </source>
</evidence>
<dbReference type="NCBIfam" id="NF008165">
    <property type="entry name" value="PRK10917.1-3"/>
    <property type="match status" value="1"/>
</dbReference>
<evidence type="ECO:0000256" key="9">
    <source>
        <dbReference type="ARBA" id="ARBA00023172"/>
    </source>
</evidence>
<dbReference type="Gene3D" id="3.40.50.300">
    <property type="entry name" value="P-loop containing nucleotide triphosphate hydrolases"/>
    <property type="match status" value="2"/>
</dbReference>
<comment type="similarity">
    <text evidence="1 15">Belongs to the helicase family. RecG subfamily.</text>
</comment>
<keyword evidence="9 15" id="KW-0233">DNA recombination</keyword>
<evidence type="ECO:0000256" key="6">
    <source>
        <dbReference type="ARBA" id="ARBA00022806"/>
    </source>
</evidence>
<dbReference type="Gene3D" id="2.40.50.140">
    <property type="entry name" value="Nucleic acid-binding proteins"/>
    <property type="match status" value="1"/>
</dbReference>
<comment type="function">
    <text evidence="15">Plays a critical role in recombination and DNA repair. Helps process Holliday junction intermediates to mature products by catalyzing branch migration. Has replication fork regression activity, unwinds stalled or blocked replication forks to make a HJ that can be resolved. Has a DNA unwinding activity characteristic of a DNA helicase with 3'-5' polarity.</text>
</comment>
<dbReference type="GO" id="GO:0016887">
    <property type="term" value="F:ATP hydrolysis activity"/>
    <property type="evidence" value="ECO:0007669"/>
    <property type="project" value="RHEA"/>
</dbReference>